<dbReference type="RefSeq" id="WP_279244732.1">
    <property type="nucleotide sequence ID" value="NZ_SHNN01000001.1"/>
</dbReference>
<evidence type="ECO:0000259" key="1">
    <source>
        <dbReference type="Pfam" id="PF01979"/>
    </source>
</evidence>
<dbReference type="PANTHER" id="PTHR43135">
    <property type="entry name" value="ALPHA-D-RIBOSE 1-METHYLPHOSPHONATE 5-TRIPHOSPHATE DIPHOSPHATASE"/>
    <property type="match status" value="1"/>
</dbReference>
<keyword evidence="3" id="KW-1185">Reference proteome</keyword>
<feature type="domain" description="Amidohydrolase-related" evidence="1">
    <location>
        <begin position="58"/>
        <end position="401"/>
    </location>
</feature>
<dbReference type="PANTHER" id="PTHR43135:SF3">
    <property type="entry name" value="ALPHA-D-RIBOSE 1-METHYLPHOSPHONATE 5-TRIPHOSPHATE DIPHOSPHATASE"/>
    <property type="match status" value="1"/>
</dbReference>
<dbReference type="SUPFAM" id="SSF51338">
    <property type="entry name" value="Composite domain of metallo-dependent hydrolases"/>
    <property type="match status" value="2"/>
</dbReference>
<dbReference type="EMBL" id="SHNN01000001">
    <property type="protein sequence ID" value="MCX2980759.1"/>
    <property type="molecule type" value="Genomic_DNA"/>
</dbReference>
<dbReference type="Pfam" id="PF01979">
    <property type="entry name" value="Amidohydro_1"/>
    <property type="match status" value="1"/>
</dbReference>
<dbReference type="Gene3D" id="3.20.20.140">
    <property type="entry name" value="Metal-dependent hydrolases"/>
    <property type="match status" value="1"/>
</dbReference>
<accession>A0ABT3TH61</accession>
<protein>
    <submittedName>
        <fullName evidence="2">Amidohydrolase family protein</fullName>
    </submittedName>
</protein>
<comment type="caution">
    <text evidence="2">The sequence shown here is derived from an EMBL/GenBank/DDBJ whole genome shotgun (WGS) entry which is preliminary data.</text>
</comment>
<dbReference type="InterPro" id="IPR057744">
    <property type="entry name" value="OTAase-like"/>
</dbReference>
<dbReference type="InterPro" id="IPR011059">
    <property type="entry name" value="Metal-dep_hydrolase_composite"/>
</dbReference>
<gene>
    <name evidence="2" type="ORF">EYC98_07685</name>
</gene>
<evidence type="ECO:0000313" key="3">
    <source>
        <dbReference type="Proteomes" id="UP001143362"/>
    </source>
</evidence>
<sequence length="422" mass="44823">MPQPQLLTHCDLFCAVDESVINDGAVLIDGDTINYAGPAAGLAPLPPNTQVTDVKGRFVMPGMTETHAHLSFADESPFAIGETTAEEAMIVAVRNSRLMLASGFTSAVSFGSTFMIDIALRAAINKGQIVGPRLLAAGRDIGATGSNVDLGSGLSHIVDGPWAMRKAIREQRKQGVDIVKIFIDGEAINAQNPPGELSLTDEEAHALVDEAHRRNLRVACHARSAAAVKQAVLAGADLIGHANYLDDEAVALLAERKDRVFVGPALAWEIRYVELCETLGVSRETVRQQGYEEEIAATIVSVGKLRAAGVKLVVGGDYGISIAPHGSYARDLEYFVDLFDMSPAEALICATRNGGLAADPGGSQGTLEAGTLADLIIVDGNPLTDVRILQDHKRLDVMKGGVLYKNLSVDNPYLADRHTPTV</sequence>
<reference evidence="2" key="1">
    <citation type="submission" date="2019-02" db="EMBL/GenBank/DDBJ databases">
        <authorList>
            <person name="Li S.-H."/>
        </authorList>
    </citation>
    <scope>NUCLEOTIDE SEQUENCE</scope>
    <source>
        <strain evidence="2">IMCC14734</strain>
    </source>
</reference>
<dbReference type="SUPFAM" id="SSF51556">
    <property type="entry name" value="Metallo-dependent hydrolases"/>
    <property type="match status" value="1"/>
</dbReference>
<name>A0ABT3TH61_9GAMM</name>
<evidence type="ECO:0000313" key="2">
    <source>
        <dbReference type="EMBL" id="MCX2980759.1"/>
    </source>
</evidence>
<dbReference type="Proteomes" id="UP001143362">
    <property type="component" value="Unassembled WGS sequence"/>
</dbReference>
<dbReference type="InterPro" id="IPR006680">
    <property type="entry name" value="Amidohydro-rel"/>
</dbReference>
<dbReference type="Gene3D" id="2.30.40.10">
    <property type="entry name" value="Urease, subunit C, domain 1"/>
    <property type="match status" value="1"/>
</dbReference>
<organism evidence="2 3">
    <name type="scientific">Candidatus Litorirhabdus singularis</name>
    <dbReference type="NCBI Taxonomy" id="2518993"/>
    <lineage>
        <taxon>Bacteria</taxon>
        <taxon>Pseudomonadati</taxon>
        <taxon>Pseudomonadota</taxon>
        <taxon>Gammaproteobacteria</taxon>
        <taxon>Cellvibrionales</taxon>
        <taxon>Halieaceae</taxon>
        <taxon>Candidatus Litorirhabdus</taxon>
    </lineage>
</organism>
<dbReference type="CDD" id="cd01299">
    <property type="entry name" value="Met_dep_hydrolase_A"/>
    <property type="match status" value="1"/>
</dbReference>
<proteinExistence type="predicted"/>
<dbReference type="InterPro" id="IPR032466">
    <property type="entry name" value="Metal_Hydrolase"/>
</dbReference>
<dbReference type="InterPro" id="IPR051781">
    <property type="entry name" value="Metallo-dep_Hydrolase"/>
</dbReference>